<reference evidence="5 6" key="1">
    <citation type="submission" date="2024-04" db="EMBL/GenBank/DDBJ databases">
        <authorList>
            <consortium name="Genoscope - CEA"/>
            <person name="William W."/>
        </authorList>
    </citation>
    <scope>NUCLEOTIDE SEQUENCE [LARGE SCALE GENOMIC DNA]</scope>
</reference>
<keyword evidence="6" id="KW-1185">Reference proteome</keyword>
<gene>
    <name evidence="5" type="ORF">GSLYS_00012803001</name>
</gene>
<keyword evidence="2" id="KW-0804">Transcription</keyword>
<dbReference type="SUPFAM" id="SSF63748">
    <property type="entry name" value="Tudor/PWWP/MBT"/>
    <property type="match status" value="1"/>
</dbReference>
<proteinExistence type="predicted"/>
<feature type="domain" description="PWWP" evidence="4">
    <location>
        <begin position="182"/>
        <end position="242"/>
    </location>
</feature>
<dbReference type="GO" id="GO:0005634">
    <property type="term" value="C:nucleus"/>
    <property type="evidence" value="ECO:0007669"/>
    <property type="project" value="TreeGrafter"/>
</dbReference>
<dbReference type="EMBL" id="CAXITT010000320">
    <property type="protein sequence ID" value="CAL1538982.1"/>
    <property type="molecule type" value="Genomic_DNA"/>
</dbReference>
<evidence type="ECO:0000256" key="1">
    <source>
        <dbReference type="ARBA" id="ARBA00023015"/>
    </source>
</evidence>
<evidence type="ECO:0000256" key="3">
    <source>
        <dbReference type="SAM" id="MobiDB-lite"/>
    </source>
</evidence>
<feature type="compositionally biased region" description="Low complexity" evidence="3">
    <location>
        <begin position="117"/>
        <end position="126"/>
    </location>
</feature>
<dbReference type="Pfam" id="PF00855">
    <property type="entry name" value="PWWP"/>
    <property type="match status" value="1"/>
</dbReference>
<dbReference type="FunFam" id="2.30.30.140:FF:000036">
    <property type="entry name" value="PWWP domain-containing protein 2A"/>
    <property type="match status" value="1"/>
</dbReference>
<evidence type="ECO:0000256" key="2">
    <source>
        <dbReference type="ARBA" id="ARBA00023163"/>
    </source>
</evidence>
<organism evidence="5 6">
    <name type="scientific">Lymnaea stagnalis</name>
    <name type="common">Great pond snail</name>
    <name type="synonym">Helix stagnalis</name>
    <dbReference type="NCBI Taxonomy" id="6523"/>
    <lineage>
        <taxon>Eukaryota</taxon>
        <taxon>Metazoa</taxon>
        <taxon>Spiralia</taxon>
        <taxon>Lophotrochozoa</taxon>
        <taxon>Mollusca</taxon>
        <taxon>Gastropoda</taxon>
        <taxon>Heterobranchia</taxon>
        <taxon>Euthyneura</taxon>
        <taxon>Panpulmonata</taxon>
        <taxon>Hygrophila</taxon>
        <taxon>Lymnaeoidea</taxon>
        <taxon>Lymnaeidae</taxon>
        <taxon>Lymnaea</taxon>
    </lineage>
</organism>
<feature type="compositionally biased region" description="Low complexity" evidence="3">
    <location>
        <begin position="84"/>
        <end position="98"/>
    </location>
</feature>
<dbReference type="Proteomes" id="UP001497497">
    <property type="component" value="Unassembled WGS sequence"/>
</dbReference>
<feature type="region of interest" description="Disordered" evidence="3">
    <location>
        <begin position="41"/>
        <end position="152"/>
    </location>
</feature>
<evidence type="ECO:0000313" key="6">
    <source>
        <dbReference type="Proteomes" id="UP001497497"/>
    </source>
</evidence>
<dbReference type="InterPro" id="IPR000313">
    <property type="entry name" value="PWWP_dom"/>
</dbReference>
<dbReference type="AlphaFoldDB" id="A0AAV2HZ96"/>
<dbReference type="SMART" id="SM00293">
    <property type="entry name" value="PWWP"/>
    <property type="match status" value="1"/>
</dbReference>
<feature type="non-terminal residue" evidence="5">
    <location>
        <position position="1"/>
    </location>
</feature>
<accession>A0AAV2HZ96</accession>
<protein>
    <recommendedName>
        <fullName evidence="4">PWWP domain-containing protein</fullName>
    </recommendedName>
</protein>
<sequence>HNRPRLVYTWKQNQGLSRVASSPKHSTPAVSPKYIVKTSPSIMPIGSSPHRRKNASPARVVSASPNWHFTSSPNRLLKDYPLRSKSSSTYSSGLSSESVPPAEYSMVQSTDDSQSHSSGLDSNLSDFSDDSGQERMPDDFFPGTNSPAREEEDKGMIKPLMMKIQTQNVSGCMLEEGREIRVGDIVWGKIQGFPWWPGRVSNITVTQRDNDVVITQLAKVAWFGSNTMSHMHCSDLFPFLKDFKVRYNKKKKGQYRVAIKQATMAAQ</sequence>
<dbReference type="GO" id="GO:0010369">
    <property type="term" value="C:chromocenter"/>
    <property type="evidence" value="ECO:0007669"/>
    <property type="project" value="TreeGrafter"/>
</dbReference>
<dbReference type="PANTHER" id="PTHR16112:SF22">
    <property type="entry name" value="PWWP DOMAIN-CONTAINING 2B"/>
    <property type="match status" value="1"/>
</dbReference>
<dbReference type="CDD" id="cd20140">
    <property type="entry name" value="PWWP_PWWP2"/>
    <property type="match status" value="1"/>
</dbReference>
<dbReference type="PROSITE" id="PS50812">
    <property type="entry name" value="PWWP"/>
    <property type="match status" value="1"/>
</dbReference>
<dbReference type="PANTHER" id="PTHR16112">
    <property type="entry name" value="METHYL-CPG BINDING PROTEIN, DROSOPHILA"/>
    <property type="match status" value="1"/>
</dbReference>
<feature type="compositionally biased region" description="Polar residues" evidence="3">
    <location>
        <begin position="106"/>
        <end position="116"/>
    </location>
</feature>
<evidence type="ECO:0000259" key="4">
    <source>
        <dbReference type="PROSITE" id="PS50812"/>
    </source>
</evidence>
<keyword evidence="1" id="KW-0805">Transcription regulation</keyword>
<dbReference type="GO" id="GO:0003682">
    <property type="term" value="F:chromatin binding"/>
    <property type="evidence" value="ECO:0007669"/>
    <property type="project" value="TreeGrafter"/>
</dbReference>
<feature type="non-terminal residue" evidence="5">
    <location>
        <position position="267"/>
    </location>
</feature>
<dbReference type="Gene3D" id="2.30.30.140">
    <property type="match status" value="1"/>
</dbReference>
<name>A0AAV2HZ96_LYMST</name>
<comment type="caution">
    <text evidence="5">The sequence shown here is derived from an EMBL/GenBank/DDBJ whole genome shotgun (WGS) entry which is preliminary data.</text>
</comment>
<feature type="compositionally biased region" description="Polar residues" evidence="3">
    <location>
        <begin position="63"/>
        <end position="74"/>
    </location>
</feature>
<evidence type="ECO:0000313" key="5">
    <source>
        <dbReference type="EMBL" id="CAL1538982.1"/>
    </source>
</evidence>